<accession>A0ABR5JAB7</accession>
<keyword evidence="3" id="KW-1185">Reference proteome</keyword>
<dbReference type="InterPro" id="IPR011042">
    <property type="entry name" value="6-blade_b-propeller_TolB-like"/>
</dbReference>
<dbReference type="EMBL" id="LGUT01000786">
    <property type="protein sequence ID" value="KOG90324.1"/>
    <property type="molecule type" value="Genomic_DNA"/>
</dbReference>
<dbReference type="SUPFAM" id="SSF82171">
    <property type="entry name" value="DPP6 N-terminal domain-like"/>
    <property type="match status" value="1"/>
</dbReference>
<keyword evidence="1" id="KW-0732">Signal</keyword>
<evidence type="ECO:0008006" key="4">
    <source>
        <dbReference type="Google" id="ProtNLM"/>
    </source>
</evidence>
<dbReference type="Pfam" id="PF07676">
    <property type="entry name" value="PD40"/>
    <property type="match status" value="1"/>
</dbReference>
<evidence type="ECO:0000313" key="2">
    <source>
        <dbReference type="EMBL" id="KOG90324.1"/>
    </source>
</evidence>
<name>A0ABR5JAB7_9ACTN</name>
<feature type="signal peptide" evidence="1">
    <location>
        <begin position="1"/>
        <end position="20"/>
    </location>
</feature>
<dbReference type="RefSeq" id="WP_030884725.1">
    <property type="nucleotide sequence ID" value="NZ_JBIRHZ010000010.1"/>
</dbReference>
<reference evidence="2 3" key="1">
    <citation type="submission" date="2015-07" db="EMBL/GenBank/DDBJ databases">
        <authorList>
            <person name="Ju K.-S."/>
            <person name="Doroghazi J.R."/>
            <person name="Metcalf W.W."/>
        </authorList>
    </citation>
    <scope>NUCLEOTIDE SEQUENCE [LARGE SCALE GENOMIC DNA]</scope>
    <source>
        <strain evidence="2 3">NRRL B-3589</strain>
    </source>
</reference>
<protein>
    <recommendedName>
        <fullName evidence="4">Protein TolB</fullName>
    </recommendedName>
</protein>
<evidence type="ECO:0000256" key="1">
    <source>
        <dbReference type="SAM" id="SignalP"/>
    </source>
</evidence>
<feature type="chain" id="PRO_5045202550" description="Protein TolB" evidence="1">
    <location>
        <begin position="21"/>
        <end position="364"/>
    </location>
</feature>
<organism evidence="2 3">
    <name type="scientific">Streptomyces varsoviensis</name>
    <dbReference type="NCBI Taxonomy" id="67373"/>
    <lineage>
        <taxon>Bacteria</taxon>
        <taxon>Bacillati</taxon>
        <taxon>Actinomycetota</taxon>
        <taxon>Actinomycetes</taxon>
        <taxon>Kitasatosporales</taxon>
        <taxon>Streptomycetaceae</taxon>
        <taxon>Streptomyces</taxon>
    </lineage>
</organism>
<sequence>MPIAVRAAFGTALTAVVAVAALPTATAADTGATHRPRTVRASVAADGTQGDAASTAGVISADGRYVAFTSRATNLTPDANSRFPDTFVKDLRTGALTFVRDGLYGLRMSADGSCVGFNDFGSHDIQGMVHDLKTGKRDVFGQARGGSTLNSISADCRYAAYTDKPHHPADPRAVYIRDRKTGENIKASHEPTPEQFDMTEGSISGDGETIAYQTHRRLGEGPDTDDIVVKNLRTGRLQQIDGSHDAAPASLVQLSGNARTVAYNLGPDAYVRDLRTGRTSRLPGVQARALSPDGRRLLYADGASALRLRDLRTGRDRTVATGPATVGPGSLTRHGGSVAFGSGADDLVPGDTNGFADVFVRRVR</sequence>
<evidence type="ECO:0000313" key="3">
    <source>
        <dbReference type="Proteomes" id="UP000037020"/>
    </source>
</evidence>
<comment type="caution">
    <text evidence="2">The sequence shown here is derived from an EMBL/GenBank/DDBJ whole genome shotgun (WGS) entry which is preliminary data.</text>
</comment>
<gene>
    <name evidence="2" type="ORF">ADK38_09405</name>
</gene>
<dbReference type="InterPro" id="IPR011659">
    <property type="entry name" value="WD40"/>
</dbReference>
<proteinExistence type="predicted"/>
<dbReference type="Proteomes" id="UP000037020">
    <property type="component" value="Unassembled WGS sequence"/>
</dbReference>
<dbReference type="Gene3D" id="2.120.10.30">
    <property type="entry name" value="TolB, C-terminal domain"/>
    <property type="match status" value="1"/>
</dbReference>